<dbReference type="InterPro" id="IPR003599">
    <property type="entry name" value="Ig_sub"/>
</dbReference>
<dbReference type="PANTHER" id="PTHR11640:SF158">
    <property type="entry name" value="V-SET AND IMMUNOGLOBULIN DOMAIN-CONTAINING PROTEIN 10-LIKE 2"/>
    <property type="match status" value="1"/>
</dbReference>
<keyword evidence="5" id="KW-0393">Immunoglobulin domain</keyword>
<dbReference type="InterPro" id="IPR007110">
    <property type="entry name" value="Ig-like_dom"/>
</dbReference>
<dbReference type="InterPro" id="IPR036179">
    <property type="entry name" value="Ig-like_dom_sf"/>
</dbReference>
<gene>
    <name evidence="7" type="ORF">P5673_003595</name>
</gene>
<dbReference type="Proteomes" id="UP001249851">
    <property type="component" value="Unassembled WGS sequence"/>
</dbReference>
<evidence type="ECO:0000256" key="2">
    <source>
        <dbReference type="ARBA" id="ARBA00023136"/>
    </source>
</evidence>
<dbReference type="GO" id="GO:0005886">
    <property type="term" value="C:plasma membrane"/>
    <property type="evidence" value="ECO:0007669"/>
    <property type="project" value="TreeGrafter"/>
</dbReference>
<evidence type="ECO:0000313" key="8">
    <source>
        <dbReference type="Proteomes" id="UP001249851"/>
    </source>
</evidence>
<keyword evidence="3" id="KW-1015">Disulfide bond</keyword>
<organism evidence="7 8">
    <name type="scientific">Acropora cervicornis</name>
    <name type="common">Staghorn coral</name>
    <dbReference type="NCBI Taxonomy" id="6130"/>
    <lineage>
        <taxon>Eukaryota</taxon>
        <taxon>Metazoa</taxon>
        <taxon>Cnidaria</taxon>
        <taxon>Anthozoa</taxon>
        <taxon>Hexacorallia</taxon>
        <taxon>Scleractinia</taxon>
        <taxon>Astrocoeniina</taxon>
        <taxon>Acroporidae</taxon>
        <taxon>Acropora</taxon>
    </lineage>
</organism>
<dbReference type="Pfam" id="PF13927">
    <property type="entry name" value="Ig_3"/>
    <property type="match status" value="1"/>
</dbReference>
<evidence type="ECO:0000256" key="5">
    <source>
        <dbReference type="ARBA" id="ARBA00023319"/>
    </source>
</evidence>
<feature type="non-terminal residue" evidence="7">
    <location>
        <position position="345"/>
    </location>
</feature>
<dbReference type="InterPro" id="IPR051275">
    <property type="entry name" value="Cell_adhesion_signaling"/>
</dbReference>
<name>A0AAD9VEI6_ACRCE</name>
<dbReference type="InterPro" id="IPR013783">
    <property type="entry name" value="Ig-like_fold"/>
</dbReference>
<keyword evidence="8" id="KW-1185">Reference proteome</keyword>
<feature type="domain" description="Ig-like" evidence="6">
    <location>
        <begin position="137"/>
        <end position="235"/>
    </location>
</feature>
<reference evidence="7" key="1">
    <citation type="journal article" date="2023" name="G3 (Bethesda)">
        <title>Whole genome assembly and annotation of the endangered Caribbean coral Acropora cervicornis.</title>
        <authorList>
            <person name="Selwyn J.D."/>
            <person name="Vollmer S.V."/>
        </authorList>
    </citation>
    <scope>NUCLEOTIDE SEQUENCE</scope>
    <source>
        <strain evidence="7">K2</strain>
    </source>
</reference>
<dbReference type="GO" id="GO:0050839">
    <property type="term" value="F:cell adhesion molecule binding"/>
    <property type="evidence" value="ECO:0007669"/>
    <property type="project" value="TreeGrafter"/>
</dbReference>
<evidence type="ECO:0000256" key="3">
    <source>
        <dbReference type="ARBA" id="ARBA00023157"/>
    </source>
</evidence>
<dbReference type="Gene3D" id="2.60.40.10">
    <property type="entry name" value="Immunoglobulins"/>
    <property type="match status" value="2"/>
</dbReference>
<dbReference type="SMART" id="SM00409">
    <property type="entry name" value="IG"/>
    <property type="match status" value="3"/>
</dbReference>
<comment type="caution">
    <text evidence="7">The sequence shown here is derived from an EMBL/GenBank/DDBJ whole genome shotgun (WGS) entry which is preliminary data.</text>
</comment>
<dbReference type="PANTHER" id="PTHR11640">
    <property type="entry name" value="NEPHRIN"/>
    <property type="match status" value="1"/>
</dbReference>
<dbReference type="GO" id="GO:0005911">
    <property type="term" value="C:cell-cell junction"/>
    <property type="evidence" value="ECO:0007669"/>
    <property type="project" value="TreeGrafter"/>
</dbReference>
<evidence type="ECO:0000313" key="7">
    <source>
        <dbReference type="EMBL" id="KAK2571052.1"/>
    </source>
</evidence>
<keyword evidence="4" id="KW-0325">Glycoprotein</keyword>
<feature type="domain" description="Ig-like" evidence="6">
    <location>
        <begin position="240"/>
        <end position="323"/>
    </location>
</feature>
<accession>A0AAD9VEI6</accession>
<evidence type="ECO:0000256" key="1">
    <source>
        <dbReference type="ARBA" id="ARBA00004479"/>
    </source>
</evidence>
<dbReference type="SUPFAM" id="SSF48726">
    <property type="entry name" value="Immunoglobulin"/>
    <property type="match status" value="2"/>
</dbReference>
<keyword evidence="2" id="KW-0472">Membrane</keyword>
<dbReference type="GO" id="GO:0098609">
    <property type="term" value="P:cell-cell adhesion"/>
    <property type="evidence" value="ECO:0007669"/>
    <property type="project" value="TreeGrafter"/>
</dbReference>
<comment type="subcellular location">
    <subcellularLocation>
        <location evidence="1">Membrane</location>
        <topology evidence="1">Single-pass type I membrane protein</topology>
    </subcellularLocation>
</comment>
<evidence type="ECO:0000256" key="4">
    <source>
        <dbReference type="ARBA" id="ARBA00023180"/>
    </source>
</evidence>
<protein>
    <recommendedName>
        <fullName evidence="6">Ig-like domain-containing protein</fullName>
    </recommendedName>
</protein>
<dbReference type="PROSITE" id="PS50835">
    <property type="entry name" value="IG_LIKE"/>
    <property type="match status" value="2"/>
</dbReference>
<dbReference type="EMBL" id="JARQWQ010000006">
    <property type="protein sequence ID" value="KAK2571052.1"/>
    <property type="molecule type" value="Genomic_DNA"/>
</dbReference>
<reference evidence="7" key="2">
    <citation type="journal article" date="2023" name="Science">
        <title>Genomic signatures of disease resistance in endangered staghorn corals.</title>
        <authorList>
            <person name="Vollmer S.V."/>
            <person name="Selwyn J.D."/>
            <person name="Despard B.A."/>
            <person name="Roesel C.L."/>
        </authorList>
    </citation>
    <scope>NUCLEOTIDE SEQUENCE</scope>
    <source>
        <strain evidence="7">K2</strain>
    </source>
</reference>
<proteinExistence type="predicted"/>
<sequence>MDEIQGAAQNFGIVEPFPDNLYPIEFQGAMTTCVAFDSTGIQTPDKILFVRINQFAEYTELKNNDNLELKNRTERIALDAKNATKLFVTLRIKNVTLVDDSQYGSLGRYECHAYAVNATHTQRHGFSVNVIRQNELPKVSISENRTVEHGSRVVIICNVSEAAISRQGTPLKRISWYKNHELLQSVRNPDPQVPGDFLSPLDLRSVNAKDGGTYKCLLEVLLRKVKNYNISKTMELRIVPWLTPPEEDIEVKKIKGKTAQFICSAEGFPLEVEWKVHREGEDTVHTCINGSYGKYEVKRNGIYDPYYLVIRDLQYTDDGSYYCCLPSNCSYTVDDNCQRFVLTIR</sequence>
<evidence type="ECO:0000259" key="6">
    <source>
        <dbReference type="PROSITE" id="PS50835"/>
    </source>
</evidence>
<dbReference type="AlphaFoldDB" id="A0AAD9VEI6"/>